<dbReference type="GO" id="GO:0030638">
    <property type="term" value="P:polyketide metabolic process"/>
    <property type="evidence" value="ECO:0007669"/>
    <property type="project" value="InterPro"/>
</dbReference>
<evidence type="ECO:0008006" key="4">
    <source>
        <dbReference type="Google" id="ProtNLM"/>
    </source>
</evidence>
<dbReference type="Gene3D" id="3.10.450.50">
    <property type="match status" value="2"/>
</dbReference>
<dbReference type="InterPro" id="IPR009959">
    <property type="entry name" value="Cyclase_SnoaL-like"/>
</dbReference>
<dbReference type="STRING" id="708187.A0A1Q8S6U8"/>
<dbReference type="EMBL" id="MPGH01000011">
    <property type="protein sequence ID" value="OLN97169.1"/>
    <property type="molecule type" value="Genomic_DNA"/>
</dbReference>
<dbReference type="OrthoDB" id="2830113at2759"/>
<organism evidence="2 3">
    <name type="scientific">Colletotrichum chlorophyti</name>
    <dbReference type="NCBI Taxonomy" id="708187"/>
    <lineage>
        <taxon>Eukaryota</taxon>
        <taxon>Fungi</taxon>
        <taxon>Dikarya</taxon>
        <taxon>Ascomycota</taxon>
        <taxon>Pezizomycotina</taxon>
        <taxon>Sordariomycetes</taxon>
        <taxon>Hypocreomycetidae</taxon>
        <taxon>Glomerellales</taxon>
        <taxon>Glomerellaceae</taxon>
        <taxon>Colletotrichum</taxon>
    </lineage>
</organism>
<dbReference type="SUPFAM" id="SSF54427">
    <property type="entry name" value="NTF2-like"/>
    <property type="match status" value="2"/>
</dbReference>
<evidence type="ECO:0000256" key="1">
    <source>
        <dbReference type="SAM" id="MobiDB-lite"/>
    </source>
</evidence>
<accession>A0A1Q8S6U8</accession>
<evidence type="ECO:0000313" key="2">
    <source>
        <dbReference type="EMBL" id="OLN97169.1"/>
    </source>
</evidence>
<gene>
    <name evidence="2" type="ORF">CCHL11_02084</name>
</gene>
<proteinExistence type="predicted"/>
<dbReference type="Proteomes" id="UP000186583">
    <property type="component" value="Unassembled WGS sequence"/>
</dbReference>
<feature type="region of interest" description="Disordered" evidence="1">
    <location>
        <begin position="123"/>
        <end position="144"/>
    </location>
</feature>
<protein>
    <recommendedName>
        <fullName evidence="4">SnoaL-like polyketide cyclase</fullName>
    </recommendedName>
</protein>
<reference evidence="2 3" key="1">
    <citation type="submission" date="2016-11" db="EMBL/GenBank/DDBJ databases">
        <title>Draft Genome Assembly of Colletotrichum chlorophyti a pathogen of herbaceous plants.</title>
        <authorList>
            <person name="Gan P."/>
            <person name="Narusaka M."/>
            <person name="Tsushima A."/>
            <person name="Narusaka Y."/>
            <person name="Takano Y."/>
            <person name="Shirasu K."/>
        </authorList>
    </citation>
    <scope>NUCLEOTIDE SEQUENCE [LARGE SCALE GENOMIC DNA]</scope>
    <source>
        <strain evidence="2 3">NTL11</strain>
    </source>
</reference>
<name>A0A1Q8S6U8_9PEZI</name>
<sequence>MASPSVPRDSIRSLFSAIIEVRNRERWTDLESYVHPNFTLNGSSNPRSELAELLGFGRRAEGTGEVRIDSIAVDDKLGGVAARLVNRVTPTDPGANALERQEIVFAYFTDGRLSSWQALQDEDGVRDGTPAIPSAQPPTTTRGPSALSYAGLKDFYRAYINSINSQTMEKDFPRFCQPELEHNDRRLSIVEYIPLISDSQNAIEGLHFHIQDLLADEGNQRIAARLEFTGTPVREWGGATPNGKPVNFHEHVVYDLESGKISHVKSVIELGLYREQMS</sequence>
<dbReference type="Pfam" id="PF07366">
    <property type="entry name" value="SnoaL"/>
    <property type="match status" value="1"/>
</dbReference>
<dbReference type="InterPro" id="IPR032710">
    <property type="entry name" value="NTF2-like_dom_sf"/>
</dbReference>
<comment type="caution">
    <text evidence="2">The sequence shown here is derived from an EMBL/GenBank/DDBJ whole genome shotgun (WGS) entry which is preliminary data.</text>
</comment>
<dbReference type="AlphaFoldDB" id="A0A1Q8S6U8"/>
<keyword evidence="3" id="KW-1185">Reference proteome</keyword>
<evidence type="ECO:0000313" key="3">
    <source>
        <dbReference type="Proteomes" id="UP000186583"/>
    </source>
</evidence>